<evidence type="ECO:0000313" key="6">
    <source>
        <dbReference type="EMBL" id="RWR80919.1"/>
    </source>
</evidence>
<dbReference type="GO" id="GO:0016567">
    <property type="term" value="P:protein ubiquitination"/>
    <property type="evidence" value="ECO:0007669"/>
    <property type="project" value="TreeGrafter"/>
</dbReference>
<dbReference type="GO" id="GO:0008270">
    <property type="term" value="F:zinc ion binding"/>
    <property type="evidence" value="ECO:0007669"/>
    <property type="project" value="UniProtKB-KW"/>
</dbReference>
<dbReference type="Gene3D" id="3.30.40.10">
    <property type="entry name" value="Zinc/RING finger domain, C3HC4 (zinc finger)"/>
    <property type="match status" value="1"/>
</dbReference>
<keyword evidence="7" id="KW-1185">Reference proteome</keyword>
<evidence type="ECO:0000256" key="1">
    <source>
        <dbReference type="ARBA" id="ARBA00022723"/>
    </source>
</evidence>
<dbReference type="InterPro" id="IPR013083">
    <property type="entry name" value="Znf_RING/FYVE/PHD"/>
</dbReference>
<reference evidence="6 7" key="1">
    <citation type="journal article" date="2019" name="Nat. Plants">
        <title>Stout camphor tree genome fills gaps in understanding of flowering plant genome evolution.</title>
        <authorList>
            <person name="Chaw S.M."/>
            <person name="Liu Y.C."/>
            <person name="Wu Y.W."/>
            <person name="Wang H.Y."/>
            <person name="Lin C.I."/>
            <person name="Wu C.S."/>
            <person name="Ke H.M."/>
            <person name="Chang L.Y."/>
            <person name="Hsu C.Y."/>
            <person name="Yang H.T."/>
            <person name="Sudianto E."/>
            <person name="Hsu M.H."/>
            <person name="Wu K.P."/>
            <person name="Wang L.N."/>
            <person name="Leebens-Mack J.H."/>
            <person name="Tsai I.J."/>
        </authorList>
    </citation>
    <scope>NUCLEOTIDE SEQUENCE [LARGE SCALE GENOMIC DNA]</scope>
    <source>
        <strain evidence="7">cv. Chaw 1501</strain>
        <tissue evidence="6">Young leaves</tissue>
    </source>
</reference>
<dbReference type="PANTHER" id="PTHR45969">
    <property type="entry name" value="RING ZINC FINGER PROTEIN-RELATED"/>
    <property type="match status" value="1"/>
</dbReference>
<dbReference type="Pfam" id="PF13639">
    <property type="entry name" value="zf-RING_2"/>
    <property type="match status" value="1"/>
</dbReference>
<dbReference type="Proteomes" id="UP000283530">
    <property type="component" value="Unassembled WGS sequence"/>
</dbReference>
<evidence type="ECO:0000256" key="4">
    <source>
        <dbReference type="PROSITE-ProRule" id="PRU00175"/>
    </source>
</evidence>
<keyword evidence="2 4" id="KW-0863">Zinc-finger</keyword>
<dbReference type="InterPro" id="IPR001841">
    <property type="entry name" value="Znf_RING"/>
</dbReference>
<dbReference type="PROSITE" id="PS50089">
    <property type="entry name" value="ZF_RING_2"/>
    <property type="match status" value="1"/>
</dbReference>
<dbReference type="SUPFAM" id="SSF57850">
    <property type="entry name" value="RING/U-box"/>
    <property type="match status" value="1"/>
</dbReference>
<protein>
    <submittedName>
        <fullName evidence="6">E3 ubiquitin-protein ligase RHA1B-like protein</fullName>
    </submittedName>
</protein>
<sequence length="158" mass="18366">MGFPLGYSEFILPKIIFHALSFLGLIKNLIHCFFGHLGLTHLLESDVSLPDHPPHLPQFQSVSAILIRQILPVIQLDELCEDDVPESCAVCLYEFEGHEEIRRLTNCRHIFHRVCLDPWLDQDQKTCPLCRAMFIPEELLEDFYERFWEAAGVPDYNE</sequence>
<keyword evidence="1" id="KW-0479">Metal-binding</keyword>
<dbReference type="SMART" id="SM00184">
    <property type="entry name" value="RING"/>
    <property type="match status" value="1"/>
</dbReference>
<evidence type="ECO:0000313" key="7">
    <source>
        <dbReference type="Proteomes" id="UP000283530"/>
    </source>
</evidence>
<evidence type="ECO:0000256" key="3">
    <source>
        <dbReference type="ARBA" id="ARBA00022833"/>
    </source>
</evidence>
<evidence type="ECO:0000259" key="5">
    <source>
        <dbReference type="PROSITE" id="PS50089"/>
    </source>
</evidence>
<keyword evidence="3" id="KW-0862">Zinc</keyword>
<dbReference type="EMBL" id="QPKB01000003">
    <property type="protein sequence ID" value="RWR80919.1"/>
    <property type="molecule type" value="Genomic_DNA"/>
</dbReference>
<comment type="caution">
    <text evidence="6">The sequence shown here is derived from an EMBL/GenBank/DDBJ whole genome shotgun (WGS) entry which is preliminary data.</text>
</comment>
<organism evidence="6 7">
    <name type="scientific">Cinnamomum micranthum f. kanehirae</name>
    <dbReference type="NCBI Taxonomy" id="337451"/>
    <lineage>
        <taxon>Eukaryota</taxon>
        <taxon>Viridiplantae</taxon>
        <taxon>Streptophyta</taxon>
        <taxon>Embryophyta</taxon>
        <taxon>Tracheophyta</taxon>
        <taxon>Spermatophyta</taxon>
        <taxon>Magnoliopsida</taxon>
        <taxon>Magnoliidae</taxon>
        <taxon>Laurales</taxon>
        <taxon>Lauraceae</taxon>
        <taxon>Cinnamomum</taxon>
    </lineage>
</organism>
<dbReference type="GO" id="GO:0061630">
    <property type="term" value="F:ubiquitin protein ligase activity"/>
    <property type="evidence" value="ECO:0007669"/>
    <property type="project" value="TreeGrafter"/>
</dbReference>
<dbReference type="OrthoDB" id="8062037at2759"/>
<name>A0A3S3MRA0_9MAGN</name>
<evidence type="ECO:0000256" key="2">
    <source>
        <dbReference type="ARBA" id="ARBA00022771"/>
    </source>
</evidence>
<feature type="domain" description="RING-type" evidence="5">
    <location>
        <begin position="88"/>
        <end position="131"/>
    </location>
</feature>
<dbReference type="PANTHER" id="PTHR45969:SF33">
    <property type="entry name" value="RING ZINC FINGER PROTEIN-RELATED"/>
    <property type="match status" value="1"/>
</dbReference>
<accession>A0A3S3MRA0</accession>
<proteinExistence type="predicted"/>
<dbReference type="AlphaFoldDB" id="A0A3S3MRA0"/>
<gene>
    <name evidence="6" type="ORF">CKAN_00958000</name>
</gene>
<dbReference type="STRING" id="337451.A0A3S3MRA0"/>